<dbReference type="Proteomes" id="UP001589693">
    <property type="component" value="Unassembled WGS sequence"/>
</dbReference>
<evidence type="ECO:0000259" key="2">
    <source>
        <dbReference type="PROSITE" id="PS50937"/>
    </source>
</evidence>
<evidence type="ECO:0000313" key="3">
    <source>
        <dbReference type="EMBL" id="MFB9907055.1"/>
    </source>
</evidence>
<protein>
    <submittedName>
        <fullName evidence="3">MerR family transcriptional regulator</fullName>
    </submittedName>
</protein>
<organism evidence="3 4">
    <name type="scientific">Allokutzneria oryzae</name>
    <dbReference type="NCBI Taxonomy" id="1378989"/>
    <lineage>
        <taxon>Bacteria</taxon>
        <taxon>Bacillati</taxon>
        <taxon>Actinomycetota</taxon>
        <taxon>Actinomycetes</taxon>
        <taxon>Pseudonocardiales</taxon>
        <taxon>Pseudonocardiaceae</taxon>
        <taxon>Allokutzneria</taxon>
    </lineage>
</organism>
<dbReference type="SMART" id="SM00871">
    <property type="entry name" value="AraC_E_bind"/>
    <property type="match status" value="1"/>
</dbReference>
<comment type="caution">
    <text evidence="3">The sequence shown here is derived from an EMBL/GenBank/DDBJ whole genome shotgun (WGS) entry which is preliminary data.</text>
</comment>
<dbReference type="Gene3D" id="3.20.80.10">
    <property type="entry name" value="Regulatory factor, effector binding domain"/>
    <property type="match status" value="1"/>
</dbReference>
<dbReference type="PANTHER" id="PTHR30204:SF97">
    <property type="entry name" value="MERR FAMILY REGULATORY PROTEIN"/>
    <property type="match status" value="1"/>
</dbReference>
<dbReference type="InterPro" id="IPR047057">
    <property type="entry name" value="MerR_fam"/>
</dbReference>
<evidence type="ECO:0000256" key="1">
    <source>
        <dbReference type="ARBA" id="ARBA00023125"/>
    </source>
</evidence>
<dbReference type="PROSITE" id="PS00552">
    <property type="entry name" value="HTH_MERR_1"/>
    <property type="match status" value="1"/>
</dbReference>
<dbReference type="CDD" id="cd01107">
    <property type="entry name" value="HTH_BmrR"/>
    <property type="match status" value="1"/>
</dbReference>
<dbReference type="SUPFAM" id="SSF55136">
    <property type="entry name" value="Probable bacterial effector-binding domain"/>
    <property type="match status" value="1"/>
</dbReference>
<dbReference type="InterPro" id="IPR009061">
    <property type="entry name" value="DNA-bd_dom_put_sf"/>
</dbReference>
<evidence type="ECO:0000313" key="4">
    <source>
        <dbReference type="Proteomes" id="UP001589693"/>
    </source>
</evidence>
<accession>A0ABV6A1M5</accession>
<sequence length="264" mass="29158">MPDELFPIGRFARLCRLSVKQLRHYDDLGLLRPAHVDAGSGYRYYTRDQTRAALTIALLRTLDVPLPAIAELLTGDEDIRDRVLRGERDRLDAQIRRQHSALRTLERLMTEGLQRKDVSLTREPARRYAVTRASCAPEDIGRAYGECVARLLPAIGTPQGPVAGLFPVDLTPELAIAAAVETDSTPPGVAIETLPSTPAAVITHVGPFEELPLTYHAVFAWIHERGHTPRGPVRETYLTDPTTTEPAQLVTRVVVPIDDEDPPA</sequence>
<feature type="domain" description="HTH merR-type" evidence="2">
    <location>
        <begin position="5"/>
        <end position="75"/>
    </location>
</feature>
<dbReference type="SMART" id="SM00422">
    <property type="entry name" value="HTH_MERR"/>
    <property type="match status" value="1"/>
</dbReference>
<dbReference type="Pfam" id="PF06445">
    <property type="entry name" value="GyrI-like"/>
    <property type="match status" value="1"/>
</dbReference>
<dbReference type="InterPro" id="IPR029442">
    <property type="entry name" value="GyrI-like"/>
</dbReference>
<dbReference type="InterPro" id="IPR011256">
    <property type="entry name" value="Reg_factor_effector_dom_sf"/>
</dbReference>
<dbReference type="RefSeq" id="WP_377856495.1">
    <property type="nucleotide sequence ID" value="NZ_JBHLZU010000019.1"/>
</dbReference>
<dbReference type="SUPFAM" id="SSF46955">
    <property type="entry name" value="Putative DNA-binding domain"/>
    <property type="match status" value="1"/>
</dbReference>
<keyword evidence="1" id="KW-0238">DNA-binding</keyword>
<dbReference type="PROSITE" id="PS50937">
    <property type="entry name" value="HTH_MERR_2"/>
    <property type="match status" value="1"/>
</dbReference>
<proteinExistence type="predicted"/>
<dbReference type="EMBL" id="JBHLZU010000019">
    <property type="protein sequence ID" value="MFB9907055.1"/>
    <property type="molecule type" value="Genomic_DNA"/>
</dbReference>
<dbReference type="Gene3D" id="1.10.1660.10">
    <property type="match status" value="1"/>
</dbReference>
<name>A0ABV6A1M5_9PSEU</name>
<dbReference type="InterPro" id="IPR000551">
    <property type="entry name" value="MerR-type_HTH_dom"/>
</dbReference>
<dbReference type="InterPro" id="IPR010499">
    <property type="entry name" value="AraC_E-bd"/>
</dbReference>
<gene>
    <name evidence="3" type="ORF">ACFFQA_24235</name>
</gene>
<dbReference type="Pfam" id="PF13411">
    <property type="entry name" value="MerR_1"/>
    <property type="match status" value="1"/>
</dbReference>
<reference evidence="3 4" key="1">
    <citation type="submission" date="2024-09" db="EMBL/GenBank/DDBJ databases">
        <authorList>
            <person name="Sun Q."/>
            <person name="Mori K."/>
        </authorList>
    </citation>
    <scope>NUCLEOTIDE SEQUENCE [LARGE SCALE GENOMIC DNA]</scope>
    <source>
        <strain evidence="3 4">TBRC 7907</strain>
    </source>
</reference>
<dbReference type="PANTHER" id="PTHR30204">
    <property type="entry name" value="REDOX-CYCLING DRUG-SENSING TRANSCRIPTIONAL ACTIVATOR SOXR"/>
    <property type="match status" value="1"/>
</dbReference>
<keyword evidence="4" id="KW-1185">Reference proteome</keyword>